<dbReference type="Pfam" id="PF16925">
    <property type="entry name" value="TetR_C_13"/>
    <property type="match status" value="1"/>
</dbReference>
<keyword evidence="3" id="KW-0804">Transcription</keyword>
<reference evidence="6 7" key="1">
    <citation type="submission" date="2018-10" db="EMBL/GenBank/DDBJ databases">
        <title>Phylogenomics of Brevibacillus.</title>
        <authorList>
            <person name="Dunlap C."/>
        </authorList>
    </citation>
    <scope>NUCLEOTIDE SEQUENCE [LARGE SCALE GENOMIC DNA]</scope>
    <source>
        <strain evidence="6 7">DSM 100115</strain>
    </source>
</reference>
<evidence type="ECO:0000313" key="7">
    <source>
        <dbReference type="Proteomes" id="UP000268829"/>
    </source>
</evidence>
<evidence type="ECO:0000259" key="5">
    <source>
        <dbReference type="PROSITE" id="PS50977"/>
    </source>
</evidence>
<name>A0A3M8ANL8_9BACL</name>
<dbReference type="PANTHER" id="PTHR30055">
    <property type="entry name" value="HTH-TYPE TRANSCRIPTIONAL REGULATOR RUTR"/>
    <property type="match status" value="1"/>
</dbReference>
<sequence>MTSKKRARVPRGQAQEKILQAADELFYQEGIHAVSVDAIVERAGINKMSVYRQFSSKTDLVIAYLKKKQAAFWQEWEESMARHPDRPREQLVQFFADLADRASSQEFRGCCFLNVAVEFPDPAHPVRELVCAHQKRIFDAFLERTVALGADNPRELAYTLILLMKGTHADSQTYGTDNAAIQLLPSIVEKLLAAAVGADAGADSK</sequence>
<accession>A0A3M8ANL8</accession>
<dbReference type="InterPro" id="IPR009057">
    <property type="entry name" value="Homeodomain-like_sf"/>
</dbReference>
<feature type="DNA-binding region" description="H-T-H motif" evidence="4">
    <location>
        <begin position="35"/>
        <end position="54"/>
    </location>
</feature>
<dbReference type="EMBL" id="RHHS01000056">
    <property type="protein sequence ID" value="RNB52663.1"/>
    <property type="molecule type" value="Genomic_DNA"/>
</dbReference>
<dbReference type="GO" id="GO:0003700">
    <property type="term" value="F:DNA-binding transcription factor activity"/>
    <property type="evidence" value="ECO:0007669"/>
    <property type="project" value="TreeGrafter"/>
</dbReference>
<dbReference type="SUPFAM" id="SSF48498">
    <property type="entry name" value="Tetracyclin repressor-like, C-terminal domain"/>
    <property type="match status" value="1"/>
</dbReference>
<evidence type="ECO:0000256" key="3">
    <source>
        <dbReference type="ARBA" id="ARBA00023163"/>
    </source>
</evidence>
<evidence type="ECO:0000256" key="2">
    <source>
        <dbReference type="ARBA" id="ARBA00023125"/>
    </source>
</evidence>
<dbReference type="AlphaFoldDB" id="A0A3M8ANL8"/>
<gene>
    <name evidence="6" type="ORF">EDM57_21370</name>
</gene>
<dbReference type="OrthoDB" id="116240at2"/>
<evidence type="ECO:0000256" key="1">
    <source>
        <dbReference type="ARBA" id="ARBA00023015"/>
    </source>
</evidence>
<keyword evidence="7" id="KW-1185">Reference proteome</keyword>
<dbReference type="PANTHER" id="PTHR30055:SF200">
    <property type="entry name" value="HTH-TYPE TRANSCRIPTIONAL REPRESSOR BDCR"/>
    <property type="match status" value="1"/>
</dbReference>
<evidence type="ECO:0000313" key="6">
    <source>
        <dbReference type="EMBL" id="RNB52663.1"/>
    </source>
</evidence>
<dbReference type="Gene3D" id="1.10.357.10">
    <property type="entry name" value="Tetracycline Repressor, domain 2"/>
    <property type="match status" value="1"/>
</dbReference>
<feature type="domain" description="HTH tetR-type" evidence="5">
    <location>
        <begin position="12"/>
        <end position="72"/>
    </location>
</feature>
<comment type="caution">
    <text evidence="6">The sequence shown here is derived from an EMBL/GenBank/DDBJ whole genome shotgun (WGS) entry which is preliminary data.</text>
</comment>
<dbReference type="InterPro" id="IPR050109">
    <property type="entry name" value="HTH-type_TetR-like_transc_reg"/>
</dbReference>
<dbReference type="InterPro" id="IPR001647">
    <property type="entry name" value="HTH_TetR"/>
</dbReference>
<dbReference type="SUPFAM" id="SSF46689">
    <property type="entry name" value="Homeodomain-like"/>
    <property type="match status" value="1"/>
</dbReference>
<dbReference type="RefSeq" id="WP_122906713.1">
    <property type="nucleotide sequence ID" value="NZ_RHHS01000056.1"/>
</dbReference>
<dbReference type="InterPro" id="IPR011075">
    <property type="entry name" value="TetR_C"/>
</dbReference>
<keyword evidence="2 4" id="KW-0238">DNA-binding</keyword>
<organism evidence="6 7">
    <name type="scientific">Brevibacillus gelatini</name>
    <dbReference type="NCBI Taxonomy" id="1655277"/>
    <lineage>
        <taxon>Bacteria</taxon>
        <taxon>Bacillati</taxon>
        <taxon>Bacillota</taxon>
        <taxon>Bacilli</taxon>
        <taxon>Bacillales</taxon>
        <taxon>Paenibacillaceae</taxon>
        <taxon>Brevibacillus</taxon>
    </lineage>
</organism>
<dbReference type="Proteomes" id="UP000268829">
    <property type="component" value="Unassembled WGS sequence"/>
</dbReference>
<dbReference type="InterPro" id="IPR036271">
    <property type="entry name" value="Tet_transcr_reg_TetR-rel_C_sf"/>
</dbReference>
<proteinExistence type="predicted"/>
<dbReference type="PRINTS" id="PR00455">
    <property type="entry name" value="HTHTETR"/>
</dbReference>
<dbReference type="Pfam" id="PF00440">
    <property type="entry name" value="TetR_N"/>
    <property type="match status" value="1"/>
</dbReference>
<keyword evidence="1" id="KW-0805">Transcription regulation</keyword>
<protein>
    <submittedName>
        <fullName evidence="6">TetR/AcrR family transcriptional regulator</fullName>
    </submittedName>
</protein>
<dbReference type="GO" id="GO:0000976">
    <property type="term" value="F:transcription cis-regulatory region binding"/>
    <property type="evidence" value="ECO:0007669"/>
    <property type="project" value="TreeGrafter"/>
</dbReference>
<evidence type="ECO:0000256" key="4">
    <source>
        <dbReference type="PROSITE-ProRule" id="PRU00335"/>
    </source>
</evidence>
<dbReference type="PROSITE" id="PS50977">
    <property type="entry name" value="HTH_TETR_2"/>
    <property type="match status" value="1"/>
</dbReference>